<evidence type="ECO:0000313" key="4">
    <source>
        <dbReference type="EMBL" id="QHT88747.1"/>
    </source>
</evidence>
<dbReference type="AlphaFoldDB" id="A0A6C0I8Q7"/>
<feature type="domain" description="Thioredoxin" evidence="3">
    <location>
        <begin position="18"/>
        <end position="106"/>
    </location>
</feature>
<name>A0A6C0I8Q7_9ZZZZ</name>
<accession>A0A6C0I8Q7</accession>
<dbReference type="PANTHER" id="PTHR45672:SF11">
    <property type="entry name" value="PROTEIN DISULFIDE-ISOMERASE C17H9.14C"/>
    <property type="match status" value="1"/>
</dbReference>
<dbReference type="Gene3D" id="3.40.30.10">
    <property type="entry name" value="Glutaredoxin"/>
    <property type="match status" value="1"/>
</dbReference>
<dbReference type="InterPro" id="IPR013766">
    <property type="entry name" value="Thioredoxin_domain"/>
</dbReference>
<evidence type="ECO:0000256" key="2">
    <source>
        <dbReference type="SAM" id="MobiDB-lite"/>
    </source>
</evidence>
<protein>
    <recommendedName>
        <fullName evidence="3">Thioredoxin domain-containing protein</fullName>
    </recommendedName>
</protein>
<feature type="region of interest" description="Disordered" evidence="2">
    <location>
        <begin position="141"/>
        <end position="175"/>
    </location>
</feature>
<dbReference type="SUPFAM" id="SSF52833">
    <property type="entry name" value="Thioredoxin-like"/>
    <property type="match status" value="1"/>
</dbReference>
<dbReference type="EMBL" id="MN740122">
    <property type="protein sequence ID" value="QHT88747.1"/>
    <property type="molecule type" value="Genomic_DNA"/>
</dbReference>
<dbReference type="InterPro" id="IPR051063">
    <property type="entry name" value="PDI"/>
</dbReference>
<dbReference type="GO" id="GO:0003756">
    <property type="term" value="F:protein disulfide isomerase activity"/>
    <property type="evidence" value="ECO:0007669"/>
    <property type="project" value="TreeGrafter"/>
</dbReference>
<dbReference type="InterPro" id="IPR036249">
    <property type="entry name" value="Thioredoxin-like_sf"/>
</dbReference>
<sequence>MIVIHADSQSSANEVNKLVDSGADVFMLIYMDGCGPCNATRPEWAKLESALKTQYKHNNRLVIASVNSKVVDSVKYIGDINGFPTILYLSQNGKQMEQYESSSIKDKQRNVDCFMNWVESHVGKVVSESSHQNVLKRITKRHIQSKQKQSRIKRQSRRRQSRQKGRQSNRRYYRK</sequence>
<comment type="similarity">
    <text evidence="1">Belongs to the protein disulfide isomerase family.</text>
</comment>
<dbReference type="PANTHER" id="PTHR45672">
    <property type="entry name" value="PROTEIN DISULFIDE-ISOMERASE C17H9.14C-RELATED"/>
    <property type="match status" value="1"/>
</dbReference>
<organism evidence="4">
    <name type="scientific">viral metagenome</name>
    <dbReference type="NCBI Taxonomy" id="1070528"/>
    <lineage>
        <taxon>unclassified sequences</taxon>
        <taxon>metagenomes</taxon>
        <taxon>organismal metagenomes</taxon>
    </lineage>
</organism>
<dbReference type="PROSITE" id="PS00194">
    <property type="entry name" value="THIOREDOXIN_1"/>
    <property type="match status" value="1"/>
</dbReference>
<dbReference type="InterPro" id="IPR017937">
    <property type="entry name" value="Thioredoxin_CS"/>
</dbReference>
<dbReference type="GO" id="GO:0005783">
    <property type="term" value="C:endoplasmic reticulum"/>
    <property type="evidence" value="ECO:0007669"/>
    <property type="project" value="TreeGrafter"/>
</dbReference>
<evidence type="ECO:0000259" key="3">
    <source>
        <dbReference type="Pfam" id="PF00085"/>
    </source>
</evidence>
<evidence type="ECO:0000256" key="1">
    <source>
        <dbReference type="ARBA" id="ARBA00006347"/>
    </source>
</evidence>
<dbReference type="Pfam" id="PF00085">
    <property type="entry name" value="Thioredoxin"/>
    <property type="match status" value="1"/>
</dbReference>
<proteinExistence type="inferred from homology"/>
<dbReference type="GO" id="GO:0006457">
    <property type="term" value="P:protein folding"/>
    <property type="evidence" value="ECO:0007669"/>
    <property type="project" value="TreeGrafter"/>
</dbReference>
<reference evidence="4" key="1">
    <citation type="journal article" date="2020" name="Nature">
        <title>Giant virus diversity and host interactions through global metagenomics.</title>
        <authorList>
            <person name="Schulz F."/>
            <person name="Roux S."/>
            <person name="Paez-Espino D."/>
            <person name="Jungbluth S."/>
            <person name="Walsh D.A."/>
            <person name="Denef V.J."/>
            <person name="McMahon K.D."/>
            <person name="Konstantinidis K.T."/>
            <person name="Eloe-Fadrosh E.A."/>
            <person name="Kyrpides N.C."/>
            <person name="Woyke T."/>
        </authorList>
    </citation>
    <scope>NUCLEOTIDE SEQUENCE</scope>
    <source>
        <strain evidence="4">GVMAG-M-3300023184-51</strain>
    </source>
</reference>
<dbReference type="CDD" id="cd02961">
    <property type="entry name" value="PDI_a_family"/>
    <property type="match status" value="1"/>
</dbReference>